<feature type="transmembrane region" description="Helical" evidence="6">
    <location>
        <begin position="60"/>
        <end position="81"/>
    </location>
</feature>
<dbReference type="AlphaFoldDB" id="E9EF19"/>
<dbReference type="Pfam" id="PF07690">
    <property type="entry name" value="MFS_1"/>
    <property type="match status" value="1"/>
</dbReference>
<dbReference type="InterPro" id="IPR036259">
    <property type="entry name" value="MFS_trans_sf"/>
</dbReference>
<proteinExistence type="predicted"/>
<dbReference type="EMBL" id="GL698576">
    <property type="protein sequence ID" value="EFY85464.1"/>
    <property type="molecule type" value="Genomic_DNA"/>
</dbReference>
<dbReference type="PANTHER" id="PTHR23502">
    <property type="entry name" value="MAJOR FACILITATOR SUPERFAMILY"/>
    <property type="match status" value="1"/>
</dbReference>
<evidence type="ECO:0000256" key="3">
    <source>
        <dbReference type="ARBA" id="ARBA00022692"/>
    </source>
</evidence>
<dbReference type="InterPro" id="IPR011701">
    <property type="entry name" value="MFS"/>
</dbReference>
<reference evidence="7 8" key="1">
    <citation type="journal article" date="2011" name="PLoS Genet.">
        <title>Genome sequencing and comparative transcriptomics of the model entomopathogenic fungi Metarhizium anisopliae and M. acridum.</title>
        <authorList>
            <person name="Gao Q."/>
            <person name="Jin K."/>
            <person name="Ying S.H."/>
            <person name="Zhang Y."/>
            <person name="Xiao G."/>
            <person name="Shang Y."/>
            <person name="Duan Z."/>
            <person name="Hu X."/>
            <person name="Xie X.Q."/>
            <person name="Zhou G."/>
            <person name="Peng G."/>
            <person name="Luo Z."/>
            <person name="Huang W."/>
            <person name="Wang B."/>
            <person name="Fang W."/>
            <person name="Wang S."/>
            <person name="Zhong Y."/>
            <person name="Ma L.J."/>
            <person name="St Leger R.J."/>
            <person name="Zhao G.P."/>
            <person name="Pei Y."/>
            <person name="Feng M.G."/>
            <person name="Xia Y."/>
            <person name="Wang C."/>
        </authorList>
    </citation>
    <scope>NUCLEOTIDE SEQUENCE [LARGE SCALE GENOMIC DNA]</scope>
    <source>
        <strain evidence="7 8">CQMa 102</strain>
    </source>
</reference>
<evidence type="ECO:0000256" key="4">
    <source>
        <dbReference type="ARBA" id="ARBA00022989"/>
    </source>
</evidence>
<evidence type="ECO:0000256" key="6">
    <source>
        <dbReference type="SAM" id="Phobius"/>
    </source>
</evidence>
<feature type="transmembrane region" description="Helical" evidence="6">
    <location>
        <begin position="161"/>
        <end position="182"/>
    </location>
</feature>
<dbReference type="OrthoDB" id="5087861at2759"/>
<keyword evidence="8" id="KW-1185">Reference proteome</keyword>
<dbReference type="GO" id="GO:0022857">
    <property type="term" value="F:transmembrane transporter activity"/>
    <property type="evidence" value="ECO:0007669"/>
    <property type="project" value="InterPro"/>
</dbReference>
<sequence length="329" mass="36266">MRVANRIANNRPNVAPPVGPVLGGILTAKLGWKWIFCMLCILGGSCLALILLSLPETSRVIVGNGSIAPKGIYLTLFSVIARNKKGKSSGSHSLDDSTNMALSVEHGPKFTLPNPLNCLKVLLWKDVAVILSCNGIYYMIYCSIKASLSTLFIEIYHYESLGLGLIYMPFGIACLAGTFIWGKVLDFEFARLAKKCGMSQGEVRRNADFPIEAARLSSALYLVVLSTVGTIVYGWVIHYRVHVSVPLVFQAIVGFSTTGLFVELFNLDQLIADYLYVLRVRKLVRERSQAFHDMHFDIAFSVSDFRDMAVIGTGIEKAVQSLYGPRKVT</sequence>
<comment type="subcellular location">
    <subcellularLocation>
        <location evidence="1">Membrane</location>
        <topology evidence="1">Multi-pass membrane protein</topology>
    </subcellularLocation>
</comment>
<gene>
    <name evidence="7" type="ORF">MAC_08467</name>
</gene>
<dbReference type="Proteomes" id="UP000002499">
    <property type="component" value="Unassembled WGS sequence"/>
</dbReference>
<name>E9EF19_METAQ</name>
<dbReference type="OMA" id="WVMEVET"/>
<dbReference type="SUPFAM" id="SSF103473">
    <property type="entry name" value="MFS general substrate transporter"/>
    <property type="match status" value="1"/>
</dbReference>
<feature type="transmembrane region" description="Helical" evidence="6">
    <location>
        <begin position="34"/>
        <end position="54"/>
    </location>
</feature>
<evidence type="ECO:0000313" key="8">
    <source>
        <dbReference type="Proteomes" id="UP000002499"/>
    </source>
</evidence>
<evidence type="ECO:0000256" key="5">
    <source>
        <dbReference type="ARBA" id="ARBA00023136"/>
    </source>
</evidence>
<keyword evidence="4 6" id="KW-1133">Transmembrane helix</keyword>
<keyword evidence="2" id="KW-0813">Transport</keyword>
<keyword evidence="3 6" id="KW-0812">Transmembrane</keyword>
<accession>E9EF19</accession>
<keyword evidence="5 6" id="KW-0472">Membrane</keyword>
<evidence type="ECO:0000256" key="2">
    <source>
        <dbReference type="ARBA" id="ARBA00022448"/>
    </source>
</evidence>
<dbReference type="InParanoid" id="E9EF19"/>
<dbReference type="GO" id="GO:0005886">
    <property type="term" value="C:plasma membrane"/>
    <property type="evidence" value="ECO:0007669"/>
    <property type="project" value="TreeGrafter"/>
</dbReference>
<evidence type="ECO:0000256" key="1">
    <source>
        <dbReference type="ARBA" id="ARBA00004141"/>
    </source>
</evidence>
<dbReference type="Gene3D" id="1.20.1250.20">
    <property type="entry name" value="MFS general substrate transporter like domains"/>
    <property type="match status" value="1"/>
</dbReference>
<dbReference type="eggNOG" id="KOG0255">
    <property type="taxonomic scope" value="Eukaryota"/>
</dbReference>
<dbReference type="HOGENOM" id="CLU_844896_0_0_1"/>
<protein>
    <submittedName>
        <fullName evidence="7">Major Facilitator Superfamily protein</fullName>
    </submittedName>
</protein>
<feature type="transmembrane region" description="Helical" evidence="6">
    <location>
        <begin position="243"/>
        <end position="265"/>
    </location>
</feature>
<dbReference type="PANTHER" id="PTHR23502:SF51">
    <property type="entry name" value="QUINIDINE RESISTANCE PROTEIN 1-RELATED"/>
    <property type="match status" value="1"/>
</dbReference>
<evidence type="ECO:0000313" key="7">
    <source>
        <dbReference type="EMBL" id="EFY85464.1"/>
    </source>
</evidence>
<organism evidence="8">
    <name type="scientific">Metarhizium acridum (strain CQMa 102)</name>
    <dbReference type="NCBI Taxonomy" id="655827"/>
    <lineage>
        <taxon>Eukaryota</taxon>
        <taxon>Fungi</taxon>
        <taxon>Dikarya</taxon>
        <taxon>Ascomycota</taxon>
        <taxon>Pezizomycotina</taxon>
        <taxon>Sordariomycetes</taxon>
        <taxon>Hypocreomycetidae</taxon>
        <taxon>Hypocreales</taxon>
        <taxon>Clavicipitaceae</taxon>
        <taxon>Metarhizium</taxon>
    </lineage>
</organism>
<feature type="transmembrane region" description="Helical" evidence="6">
    <location>
        <begin position="219"/>
        <end position="237"/>
    </location>
</feature>